<dbReference type="PANTHER" id="PTHR31639">
    <property type="entry name" value="F-BOX PROTEIN-LIKE"/>
    <property type="match status" value="1"/>
</dbReference>
<evidence type="ECO:0000259" key="2">
    <source>
        <dbReference type="PROSITE" id="PS50181"/>
    </source>
</evidence>
<gene>
    <name evidence="3" type="ORF">BDA99DRAFT_538616</name>
</gene>
<dbReference type="PROSITE" id="PS50181">
    <property type="entry name" value="FBOX"/>
    <property type="match status" value="1"/>
</dbReference>
<dbReference type="EMBL" id="JAIXMP010000017">
    <property type="protein sequence ID" value="KAI9259657.1"/>
    <property type="molecule type" value="Genomic_DNA"/>
</dbReference>
<reference evidence="3" key="1">
    <citation type="journal article" date="2022" name="IScience">
        <title>Evolution of zygomycete secretomes and the origins of terrestrial fungal ecologies.</title>
        <authorList>
            <person name="Chang Y."/>
            <person name="Wang Y."/>
            <person name="Mondo S."/>
            <person name="Ahrendt S."/>
            <person name="Andreopoulos W."/>
            <person name="Barry K."/>
            <person name="Beard J."/>
            <person name="Benny G.L."/>
            <person name="Blankenship S."/>
            <person name="Bonito G."/>
            <person name="Cuomo C."/>
            <person name="Desiro A."/>
            <person name="Gervers K.A."/>
            <person name="Hundley H."/>
            <person name="Kuo A."/>
            <person name="LaButti K."/>
            <person name="Lang B.F."/>
            <person name="Lipzen A."/>
            <person name="O'Donnell K."/>
            <person name="Pangilinan J."/>
            <person name="Reynolds N."/>
            <person name="Sandor L."/>
            <person name="Smith M.E."/>
            <person name="Tsang A."/>
            <person name="Grigoriev I.V."/>
            <person name="Stajich J.E."/>
            <person name="Spatafora J.W."/>
        </authorList>
    </citation>
    <scope>NUCLEOTIDE SEQUENCE</scope>
    <source>
        <strain evidence="3">RSA 2281</strain>
    </source>
</reference>
<dbReference type="AlphaFoldDB" id="A0AAD5JYA5"/>
<dbReference type="InterPro" id="IPR001810">
    <property type="entry name" value="F-box_dom"/>
</dbReference>
<evidence type="ECO:0000313" key="4">
    <source>
        <dbReference type="Proteomes" id="UP001209540"/>
    </source>
</evidence>
<dbReference type="PANTHER" id="PTHR31639:SF314">
    <property type="entry name" value="OS01G0752100 PROTEIN"/>
    <property type="match status" value="1"/>
</dbReference>
<dbReference type="InterPro" id="IPR036047">
    <property type="entry name" value="F-box-like_dom_sf"/>
</dbReference>
<dbReference type="Gene3D" id="3.80.10.10">
    <property type="entry name" value="Ribonuclease Inhibitor"/>
    <property type="match status" value="2"/>
</dbReference>
<dbReference type="Proteomes" id="UP001209540">
    <property type="component" value="Unassembled WGS sequence"/>
</dbReference>
<protein>
    <recommendedName>
        <fullName evidence="2">F-box domain-containing protein</fullName>
    </recommendedName>
</protein>
<feature type="region of interest" description="Disordered" evidence="1">
    <location>
        <begin position="481"/>
        <end position="501"/>
    </location>
</feature>
<evidence type="ECO:0000256" key="1">
    <source>
        <dbReference type="SAM" id="MobiDB-lite"/>
    </source>
</evidence>
<sequence>MMVANDIYLRNNSDNDDQTMMSKSGTNLTRSIETKQYDSGASAIVDFFTKLPSEILSSTLTLLSLEDLTTIKSVSRQYRNRVIACPEVWTTIVLSQRSLKDYEPHLPNIELHVVNLKLYGLSSEQYQNIFSRIHKGHFKKLRVIDIKGYDLFNGKEDDVVMDQFISALYQIKETITELSVYIATTTMDQQQSTIPLEDIIDKCINLSKFHYIQYNAVLKQPQFIAESTIPQQQGMTMDRPNLTDIKLDFKSIQQSTLDTIMMRCPNLQNMSFYGCNITNNIEFRNKLPSSMISFSRNGLYYTRPSTTINVTRNGMKDEDDIDSENQYSFPPTGPGYITSLNGSLGEFQDIEWVIDNDTLEKLETFGIMFRCSPPTDVINPVSDSCSLYSATFHKLRDLSLYYNNSSENDSFFIDLLRRTPNLNGLSIYDCDELSGGFINILRERSIHSLTSLYMDCVFEAEDQQGIERLFRDLAEISQQQKKQQMEGNNIQSAKGSNNSDAGGGGMKRAILLNCGFNMDKVMDAIAEMDTLEYLDMQCCEMSEGTMESFFEKLVKRQSNIEAITMTCQDGITDKVLQYMNMLPKLDSVSFWAQDEITKHGVQPLRDNPQFKKLVISECEQIQEE</sequence>
<dbReference type="SUPFAM" id="SSF81383">
    <property type="entry name" value="F-box domain"/>
    <property type="match status" value="1"/>
</dbReference>
<comment type="caution">
    <text evidence="3">The sequence shown here is derived from an EMBL/GenBank/DDBJ whole genome shotgun (WGS) entry which is preliminary data.</text>
</comment>
<accession>A0AAD5JYA5</accession>
<dbReference type="InterPro" id="IPR032675">
    <property type="entry name" value="LRR_dom_sf"/>
</dbReference>
<name>A0AAD5JYA5_9FUNG</name>
<proteinExistence type="predicted"/>
<feature type="domain" description="F-box" evidence="2">
    <location>
        <begin position="45"/>
        <end position="92"/>
    </location>
</feature>
<dbReference type="Gene3D" id="1.20.1280.50">
    <property type="match status" value="1"/>
</dbReference>
<dbReference type="SUPFAM" id="SSF52047">
    <property type="entry name" value="RNI-like"/>
    <property type="match status" value="1"/>
</dbReference>
<reference evidence="3" key="2">
    <citation type="submission" date="2023-02" db="EMBL/GenBank/DDBJ databases">
        <authorList>
            <consortium name="DOE Joint Genome Institute"/>
            <person name="Mondo S.J."/>
            <person name="Chang Y."/>
            <person name="Wang Y."/>
            <person name="Ahrendt S."/>
            <person name="Andreopoulos W."/>
            <person name="Barry K."/>
            <person name="Beard J."/>
            <person name="Benny G.L."/>
            <person name="Blankenship S."/>
            <person name="Bonito G."/>
            <person name="Cuomo C."/>
            <person name="Desiro A."/>
            <person name="Gervers K.A."/>
            <person name="Hundley H."/>
            <person name="Kuo A."/>
            <person name="LaButti K."/>
            <person name="Lang B.F."/>
            <person name="Lipzen A."/>
            <person name="O'Donnell K."/>
            <person name="Pangilinan J."/>
            <person name="Reynolds N."/>
            <person name="Sandor L."/>
            <person name="Smith M.W."/>
            <person name="Tsang A."/>
            <person name="Grigoriev I.V."/>
            <person name="Stajich J.E."/>
            <person name="Spatafora J.W."/>
        </authorList>
    </citation>
    <scope>NUCLEOTIDE SEQUENCE</scope>
    <source>
        <strain evidence="3">RSA 2281</strain>
    </source>
</reference>
<organism evidence="3 4">
    <name type="scientific">Phascolomyces articulosus</name>
    <dbReference type="NCBI Taxonomy" id="60185"/>
    <lineage>
        <taxon>Eukaryota</taxon>
        <taxon>Fungi</taxon>
        <taxon>Fungi incertae sedis</taxon>
        <taxon>Mucoromycota</taxon>
        <taxon>Mucoromycotina</taxon>
        <taxon>Mucoromycetes</taxon>
        <taxon>Mucorales</taxon>
        <taxon>Lichtheimiaceae</taxon>
        <taxon>Phascolomyces</taxon>
    </lineage>
</organism>
<keyword evidence="4" id="KW-1185">Reference proteome</keyword>
<evidence type="ECO:0000313" key="3">
    <source>
        <dbReference type="EMBL" id="KAI9259657.1"/>
    </source>
</evidence>
<feature type="compositionally biased region" description="Polar residues" evidence="1">
    <location>
        <begin position="481"/>
        <end position="500"/>
    </location>
</feature>